<keyword evidence="2" id="KW-0238">DNA-binding</keyword>
<accession>A0ABQ1TF79</accession>
<dbReference type="RefSeq" id="WP_188809913.1">
    <property type="nucleotide sequence ID" value="NZ_BMHT01000001.1"/>
</dbReference>
<sequence>MRIAVTSDVLLLYAVLAQAVFATGLLWFAPHNRLPNRFLALLMLTMALWSLDGLLRAADVYGQNPNWYFKPIYYSFAFGPLLYFYVQSLVNHAFQFKRRHWWHFGPVLMQAALYWWLCFQPYAVKLWFWEKVHQPYTYRVEFIGTWVSLIVYLGLCLRLLQQYQRWLPDNFSETSQLRLSWLRVLLLALAVVSAQWLVEVVLREFFDLYYAYDYSTWLLGGVVLLIGVVGLRQANMAAVNFAPEEALFEQVAPTNEAVGPSFGAPPAMQASAAQVVVEAPRQLAAVEPAIVARLRRALEEEQLYLNPTLTLAELSAHTGLAPRLISFTVNNGFGQSFNDLVNSYRVEAVKRRLVNPADVARLTLLGIAYECGFNSKTTFNRIFKQFTGVAPSEYGRM</sequence>
<dbReference type="PANTHER" id="PTHR43280:SF29">
    <property type="entry name" value="ARAC-FAMILY TRANSCRIPTIONAL REGULATOR"/>
    <property type="match status" value="1"/>
</dbReference>
<keyword evidence="4" id="KW-1133">Transmembrane helix</keyword>
<evidence type="ECO:0000313" key="6">
    <source>
        <dbReference type="EMBL" id="GGE94048.1"/>
    </source>
</evidence>
<keyword evidence="7" id="KW-1185">Reference proteome</keyword>
<evidence type="ECO:0000256" key="1">
    <source>
        <dbReference type="ARBA" id="ARBA00023015"/>
    </source>
</evidence>
<dbReference type="PANTHER" id="PTHR43280">
    <property type="entry name" value="ARAC-FAMILY TRANSCRIPTIONAL REGULATOR"/>
    <property type="match status" value="1"/>
</dbReference>
<dbReference type="InterPro" id="IPR009057">
    <property type="entry name" value="Homeodomain-like_sf"/>
</dbReference>
<evidence type="ECO:0000256" key="3">
    <source>
        <dbReference type="ARBA" id="ARBA00023163"/>
    </source>
</evidence>
<gene>
    <name evidence="6" type="ORF">GCM10011383_00940</name>
</gene>
<feature type="transmembrane region" description="Helical" evidence="4">
    <location>
        <begin position="102"/>
        <end position="123"/>
    </location>
</feature>
<dbReference type="InterPro" id="IPR018060">
    <property type="entry name" value="HTH_AraC"/>
</dbReference>
<feature type="transmembrane region" description="Helical" evidence="4">
    <location>
        <begin position="181"/>
        <end position="202"/>
    </location>
</feature>
<keyword evidence="1" id="KW-0805">Transcription regulation</keyword>
<organism evidence="6 7">
    <name type="scientific">Hymenobacter cavernae</name>
    <dbReference type="NCBI Taxonomy" id="2044852"/>
    <lineage>
        <taxon>Bacteria</taxon>
        <taxon>Pseudomonadati</taxon>
        <taxon>Bacteroidota</taxon>
        <taxon>Cytophagia</taxon>
        <taxon>Cytophagales</taxon>
        <taxon>Hymenobacteraceae</taxon>
        <taxon>Hymenobacter</taxon>
    </lineage>
</organism>
<dbReference type="EMBL" id="BMHT01000001">
    <property type="protein sequence ID" value="GGE94048.1"/>
    <property type="molecule type" value="Genomic_DNA"/>
</dbReference>
<keyword evidence="4" id="KW-0472">Membrane</keyword>
<feature type="transmembrane region" description="Helical" evidence="4">
    <location>
        <begin position="38"/>
        <end position="57"/>
    </location>
</feature>
<feature type="transmembrane region" description="Helical" evidence="4">
    <location>
        <begin position="214"/>
        <end position="231"/>
    </location>
</feature>
<comment type="caution">
    <text evidence="6">The sequence shown here is derived from an EMBL/GenBank/DDBJ whole genome shotgun (WGS) entry which is preliminary data.</text>
</comment>
<dbReference type="SUPFAM" id="SSF46689">
    <property type="entry name" value="Homeodomain-like"/>
    <property type="match status" value="1"/>
</dbReference>
<dbReference type="Gene3D" id="1.10.10.60">
    <property type="entry name" value="Homeodomain-like"/>
    <property type="match status" value="1"/>
</dbReference>
<protein>
    <submittedName>
        <fullName evidence="6">AraC family transcriptional regulator</fullName>
    </submittedName>
</protein>
<dbReference type="PROSITE" id="PS01124">
    <property type="entry name" value="HTH_ARAC_FAMILY_2"/>
    <property type="match status" value="1"/>
</dbReference>
<evidence type="ECO:0000313" key="7">
    <source>
        <dbReference type="Proteomes" id="UP000632273"/>
    </source>
</evidence>
<reference evidence="7" key="1">
    <citation type="journal article" date="2019" name="Int. J. Syst. Evol. Microbiol.">
        <title>The Global Catalogue of Microorganisms (GCM) 10K type strain sequencing project: providing services to taxonomists for standard genome sequencing and annotation.</title>
        <authorList>
            <consortium name="The Broad Institute Genomics Platform"/>
            <consortium name="The Broad Institute Genome Sequencing Center for Infectious Disease"/>
            <person name="Wu L."/>
            <person name="Ma J."/>
        </authorList>
    </citation>
    <scope>NUCLEOTIDE SEQUENCE [LARGE SCALE GENOMIC DNA]</scope>
    <source>
        <strain evidence="7">CGMCC 1.15197</strain>
    </source>
</reference>
<feature type="transmembrane region" description="Helical" evidence="4">
    <location>
        <begin position="143"/>
        <end position="160"/>
    </location>
</feature>
<name>A0ABQ1TF79_9BACT</name>
<keyword evidence="3" id="KW-0804">Transcription</keyword>
<dbReference type="SMART" id="SM00342">
    <property type="entry name" value="HTH_ARAC"/>
    <property type="match status" value="1"/>
</dbReference>
<feature type="transmembrane region" description="Helical" evidence="4">
    <location>
        <begin position="72"/>
        <end position="90"/>
    </location>
</feature>
<evidence type="ECO:0000256" key="2">
    <source>
        <dbReference type="ARBA" id="ARBA00023125"/>
    </source>
</evidence>
<dbReference type="Proteomes" id="UP000632273">
    <property type="component" value="Unassembled WGS sequence"/>
</dbReference>
<evidence type="ECO:0000259" key="5">
    <source>
        <dbReference type="PROSITE" id="PS01124"/>
    </source>
</evidence>
<keyword evidence="4" id="KW-0812">Transmembrane</keyword>
<evidence type="ECO:0000256" key="4">
    <source>
        <dbReference type="SAM" id="Phobius"/>
    </source>
</evidence>
<feature type="domain" description="HTH araC/xylS-type" evidence="5">
    <location>
        <begin position="288"/>
        <end position="397"/>
    </location>
</feature>
<dbReference type="Pfam" id="PF12833">
    <property type="entry name" value="HTH_18"/>
    <property type="match status" value="1"/>
</dbReference>
<proteinExistence type="predicted"/>
<feature type="transmembrane region" description="Helical" evidence="4">
    <location>
        <begin position="12"/>
        <end position="29"/>
    </location>
</feature>